<gene>
    <name evidence="1" type="ORF">BSTOLATCC_MIC46401</name>
</gene>
<evidence type="ECO:0000313" key="2">
    <source>
        <dbReference type="Proteomes" id="UP001162131"/>
    </source>
</evidence>
<accession>A0AAU9JKK0</accession>
<evidence type="ECO:0000313" key="1">
    <source>
        <dbReference type="EMBL" id="CAG9328395.1"/>
    </source>
</evidence>
<comment type="caution">
    <text evidence="1">The sequence shown here is derived from an EMBL/GenBank/DDBJ whole genome shotgun (WGS) entry which is preliminary data.</text>
</comment>
<dbReference type="Proteomes" id="UP001162131">
    <property type="component" value="Unassembled WGS sequence"/>
</dbReference>
<keyword evidence="2" id="KW-1185">Reference proteome</keyword>
<proteinExistence type="predicted"/>
<dbReference type="AlphaFoldDB" id="A0AAU9JKK0"/>
<protein>
    <submittedName>
        <fullName evidence="1">Uncharacterized protein</fullName>
    </submittedName>
</protein>
<organism evidence="1 2">
    <name type="scientific">Blepharisma stoltei</name>
    <dbReference type="NCBI Taxonomy" id="1481888"/>
    <lineage>
        <taxon>Eukaryota</taxon>
        <taxon>Sar</taxon>
        <taxon>Alveolata</taxon>
        <taxon>Ciliophora</taxon>
        <taxon>Postciliodesmatophora</taxon>
        <taxon>Heterotrichea</taxon>
        <taxon>Heterotrichida</taxon>
        <taxon>Blepharismidae</taxon>
        <taxon>Blepharisma</taxon>
    </lineage>
</organism>
<sequence>MLWDHDDIGLLKMKDKNPMVKFLQEAIDLRHEVDYKLCMPIFKNENGPKNSLLDFYCALLTAFCIWE</sequence>
<dbReference type="EMBL" id="CAJZBQ010000046">
    <property type="protein sequence ID" value="CAG9328395.1"/>
    <property type="molecule type" value="Genomic_DNA"/>
</dbReference>
<name>A0AAU9JKK0_9CILI</name>
<reference evidence="1" key="1">
    <citation type="submission" date="2021-09" db="EMBL/GenBank/DDBJ databases">
        <authorList>
            <consortium name="AG Swart"/>
            <person name="Singh M."/>
            <person name="Singh A."/>
            <person name="Seah K."/>
            <person name="Emmerich C."/>
        </authorList>
    </citation>
    <scope>NUCLEOTIDE SEQUENCE</scope>
    <source>
        <strain evidence="1">ATCC30299</strain>
    </source>
</reference>